<accession>A0AAV4M591</accession>
<evidence type="ECO:0000313" key="2">
    <source>
        <dbReference type="Proteomes" id="UP001054837"/>
    </source>
</evidence>
<dbReference type="EMBL" id="BPLQ01000068">
    <property type="protein sequence ID" value="GIX67204.1"/>
    <property type="molecule type" value="Genomic_DNA"/>
</dbReference>
<comment type="caution">
    <text evidence="1">The sequence shown here is derived from an EMBL/GenBank/DDBJ whole genome shotgun (WGS) entry which is preliminary data.</text>
</comment>
<name>A0AAV4M591_9ARAC</name>
<dbReference type="AlphaFoldDB" id="A0AAV4M591"/>
<dbReference type="Proteomes" id="UP001054837">
    <property type="component" value="Unassembled WGS sequence"/>
</dbReference>
<protein>
    <submittedName>
        <fullName evidence="1">Uncharacterized protein</fullName>
    </submittedName>
</protein>
<sequence>MQLHYRSPFLTAVSFGDRPEKCPFVFGSLRNGRSRFDRRFIKKVFPINRGNYDHIPLMNAHCSAVWRGTPLLDAAVSLYFNDRFPFAWKTVDSKGKEFTVLGGNPCFDIRH</sequence>
<proteinExistence type="predicted"/>
<organism evidence="1 2">
    <name type="scientific">Caerostris darwini</name>
    <dbReference type="NCBI Taxonomy" id="1538125"/>
    <lineage>
        <taxon>Eukaryota</taxon>
        <taxon>Metazoa</taxon>
        <taxon>Ecdysozoa</taxon>
        <taxon>Arthropoda</taxon>
        <taxon>Chelicerata</taxon>
        <taxon>Arachnida</taxon>
        <taxon>Araneae</taxon>
        <taxon>Araneomorphae</taxon>
        <taxon>Entelegynae</taxon>
        <taxon>Araneoidea</taxon>
        <taxon>Araneidae</taxon>
        <taxon>Caerostris</taxon>
    </lineage>
</organism>
<reference evidence="1 2" key="1">
    <citation type="submission" date="2021-06" db="EMBL/GenBank/DDBJ databases">
        <title>Caerostris darwini draft genome.</title>
        <authorList>
            <person name="Kono N."/>
            <person name="Arakawa K."/>
        </authorList>
    </citation>
    <scope>NUCLEOTIDE SEQUENCE [LARGE SCALE GENOMIC DNA]</scope>
</reference>
<keyword evidence="2" id="KW-1185">Reference proteome</keyword>
<gene>
    <name evidence="1" type="ORF">CDAR_474461</name>
</gene>
<evidence type="ECO:0000313" key="1">
    <source>
        <dbReference type="EMBL" id="GIX67204.1"/>
    </source>
</evidence>